<dbReference type="Gene3D" id="1.10.357.70">
    <property type="entry name" value="Exocyst complex component Sec6, C-terminal domain"/>
    <property type="match status" value="1"/>
</dbReference>
<feature type="compositionally biased region" description="Polar residues" evidence="2">
    <location>
        <begin position="55"/>
        <end position="73"/>
    </location>
</feature>
<name>A0ABD1KJP0_9TELE</name>
<feature type="region of interest" description="Disordered" evidence="2">
    <location>
        <begin position="137"/>
        <end position="166"/>
    </location>
</feature>
<feature type="region of interest" description="Disordered" evidence="2">
    <location>
        <begin position="1"/>
        <end position="91"/>
    </location>
</feature>
<dbReference type="AlphaFoldDB" id="A0ABD1KJP0"/>
<dbReference type="EMBL" id="JBHFQA010000005">
    <property type="protein sequence ID" value="KAL2099358.1"/>
    <property type="molecule type" value="Genomic_DNA"/>
</dbReference>
<evidence type="ECO:0000313" key="4">
    <source>
        <dbReference type="Proteomes" id="UP001591681"/>
    </source>
</evidence>
<evidence type="ECO:0008006" key="5">
    <source>
        <dbReference type="Google" id="ProtNLM"/>
    </source>
</evidence>
<evidence type="ECO:0000313" key="3">
    <source>
        <dbReference type="EMBL" id="KAL2099358.1"/>
    </source>
</evidence>
<proteinExistence type="inferred from homology"/>
<dbReference type="InterPro" id="IPR010326">
    <property type="entry name" value="EXOC3/Sec6"/>
</dbReference>
<dbReference type="PANTHER" id="PTHR21292">
    <property type="entry name" value="EXOCYST COMPLEX COMPONENT SEC6-RELATED"/>
    <property type="match status" value="1"/>
</dbReference>
<comment type="similarity">
    <text evidence="1">Belongs to the SEC6 family.</text>
</comment>
<dbReference type="Pfam" id="PF06046">
    <property type="entry name" value="Sec6"/>
    <property type="match status" value="1"/>
</dbReference>
<dbReference type="InterPro" id="IPR042532">
    <property type="entry name" value="EXOC3/Sec6_C"/>
</dbReference>
<organism evidence="3 4">
    <name type="scientific">Coilia grayii</name>
    <name type="common">Gray's grenadier anchovy</name>
    <dbReference type="NCBI Taxonomy" id="363190"/>
    <lineage>
        <taxon>Eukaryota</taxon>
        <taxon>Metazoa</taxon>
        <taxon>Chordata</taxon>
        <taxon>Craniata</taxon>
        <taxon>Vertebrata</taxon>
        <taxon>Euteleostomi</taxon>
        <taxon>Actinopterygii</taxon>
        <taxon>Neopterygii</taxon>
        <taxon>Teleostei</taxon>
        <taxon>Clupei</taxon>
        <taxon>Clupeiformes</taxon>
        <taxon>Clupeoidei</taxon>
        <taxon>Engraulidae</taxon>
        <taxon>Coilinae</taxon>
        <taxon>Coilia</taxon>
    </lineage>
</organism>
<comment type="caution">
    <text evidence="3">The sequence shown here is derived from an EMBL/GenBank/DDBJ whole genome shotgun (WGS) entry which is preliminary data.</text>
</comment>
<evidence type="ECO:0000256" key="1">
    <source>
        <dbReference type="ARBA" id="ARBA00009447"/>
    </source>
</evidence>
<feature type="compositionally biased region" description="Polar residues" evidence="2">
    <location>
        <begin position="151"/>
        <end position="166"/>
    </location>
</feature>
<protein>
    <recommendedName>
        <fullName evidence="5">Exocyst complex component Sec6</fullName>
    </recommendedName>
</protein>
<keyword evidence="4" id="KW-1185">Reference proteome</keyword>
<dbReference type="Proteomes" id="UP001591681">
    <property type="component" value="Unassembled WGS sequence"/>
</dbReference>
<accession>A0ABD1KJP0</accession>
<dbReference type="PANTHER" id="PTHR21292:SF7">
    <property type="entry name" value="EXOCYST COMPLEX COMPONENT 3-LIKE 2"/>
    <property type="match status" value="1"/>
</dbReference>
<gene>
    <name evidence="3" type="ORF">ACEWY4_005838</name>
</gene>
<feature type="compositionally biased region" description="Low complexity" evidence="2">
    <location>
        <begin position="81"/>
        <end position="91"/>
    </location>
</feature>
<evidence type="ECO:0000256" key="2">
    <source>
        <dbReference type="SAM" id="MobiDB-lite"/>
    </source>
</evidence>
<sequence length="812" mass="92234">MASRARKVSEGECDADEGAGPVGTNRKAGVLRSLRASLSSPMTSRPLASLKGSKGKSTSDLASVNNIPNSIHTHTPPPSPSLSLGSPLRGLSGMFQKRDAESGGSKTTPTHVRISAESSVALGDMLLKKGASLRRSLRLRSSRHASQSSANQESLQSVTEADQSDQSIIRAEVTKRSEVRESYVLPEIPHTPLSVMQIHKLIELEVLEEAHLNLLSLREEFVRQQGAPEEEVSPVELAHLEKDLHLLYGALQNKMAGIVRQSSALPARNKELLVQVARVVQEEERREQEGQAGGLGGWREAWREAVRSGVQDLLQGVHLDTPEHNTSWLAVHLGLLGKAIVEHLERVKAELKDSYPPTFHVFDTYVTCVHQVTEQHLQRIMGRVTELKDFHALLDFITHRYKSERIMGSFSLRPELKEEQRDLRLQEAFNTHIRTQYTHTLQVDLRNALERVCVLEREECWEEQLQPRVEDGILQSHITMDICTSVKSYVMIARRIDADLEQRVVHTCLSELLHFPRRFEGEFLQWSSSLLDHRLWVEYSITYINAFSSLREHMESYRGCSPDQVTQLDRELEGAESRLREALLQHFLIQTKPLLRRMMTAKWLSTDEDFQQLTRRIQELRDHSQHMVLPHAQELASVVHMCVMREYVASLMRGSYRCSSRKQQCAATKIRQQGETLNQLFKDMRSTADWLHPLSEHLSNLIGQKHKSDIKTHLQPLVQDFPDISKRHVSAVLLFRGMARGRERQRILQRLSELKREFHAAGNDEAPELKREVCGGNDEASERRFFSSIEAASTACLTHTPFSCFTGLLPHT</sequence>
<reference evidence="3 4" key="1">
    <citation type="submission" date="2024-09" db="EMBL/GenBank/DDBJ databases">
        <title>A chromosome-level genome assembly of Gray's grenadier anchovy, Coilia grayii.</title>
        <authorList>
            <person name="Fu Z."/>
        </authorList>
    </citation>
    <scope>NUCLEOTIDE SEQUENCE [LARGE SCALE GENOMIC DNA]</scope>
    <source>
        <strain evidence="3">G4</strain>
        <tissue evidence="3">Muscle</tissue>
    </source>
</reference>